<gene>
    <name evidence="2" type="ORF">GPM918_LOCUS22884</name>
    <name evidence="3" type="ORF">SRO942_LOCUS22883</name>
</gene>
<dbReference type="EMBL" id="CAJOBC010007978">
    <property type="protein sequence ID" value="CAF3948957.1"/>
    <property type="molecule type" value="Genomic_DNA"/>
</dbReference>
<name>A0A814V3C9_9BILA</name>
<sequence length="117" mass="13448">MGVTAFGKLVRRACLEDDDDTEEKNTGGWKNTKMENILNELMIEQLHSDINYENSYNQCLPFNCTYTYVKRWRNLMHAIVNVIETIGGLSTVLIIITPSIIKLILRIKDPKTRESGK</sequence>
<evidence type="ECO:0000256" key="1">
    <source>
        <dbReference type="SAM" id="Phobius"/>
    </source>
</evidence>
<dbReference type="AlphaFoldDB" id="A0A814V3C9"/>
<feature type="transmembrane region" description="Helical" evidence="1">
    <location>
        <begin position="78"/>
        <end position="105"/>
    </location>
</feature>
<accession>A0A814V3C9</accession>
<comment type="caution">
    <text evidence="2">The sequence shown here is derived from an EMBL/GenBank/DDBJ whole genome shotgun (WGS) entry which is preliminary data.</text>
</comment>
<proteinExistence type="predicted"/>
<dbReference type="Proteomes" id="UP000681722">
    <property type="component" value="Unassembled WGS sequence"/>
</dbReference>
<evidence type="ECO:0000313" key="2">
    <source>
        <dbReference type="EMBL" id="CAF1184659.1"/>
    </source>
</evidence>
<dbReference type="OrthoDB" id="9989014at2759"/>
<organism evidence="2 4">
    <name type="scientific">Didymodactylos carnosus</name>
    <dbReference type="NCBI Taxonomy" id="1234261"/>
    <lineage>
        <taxon>Eukaryota</taxon>
        <taxon>Metazoa</taxon>
        <taxon>Spiralia</taxon>
        <taxon>Gnathifera</taxon>
        <taxon>Rotifera</taxon>
        <taxon>Eurotatoria</taxon>
        <taxon>Bdelloidea</taxon>
        <taxon>Philodinida</taxon>
        <taxon>Philodinidae</taxon>
        <taxon>Didymodactylos</taxon>
    </lineage>
</organism>
<keyword evidence="1" id="KW-0812">Transmembrane</keyword>
<evidence type="ECO:0000313" key="3">
    <source>
        <dbReference type="EMBL" id="CAF3948957.1"/>
    </source>
</evidence>
<dbReference type="EMBL" id="CAJNOQ010007977">
    <property type="protein sequence ID" value="CAF1184659.1"/>
    <property type="molecule type" value="Genomic_DNA"/>
</dbReference>
<keyword evidence="4" id="KW-1185">Reference proteome</keyword>
<dbReference type="Proteomes" id="UP000663829">
    <property type="component" value="Unassembled WGS sequence"/>
</dbReference>
<protein>
    <submittedName>
        <fullName evidence="2">Uncharacterized protein</fullName>
    </submittedName>
</protein>
<reference evidence="2" key="1">
    <citation type="submission" date="2021-02" db="EMBL/GenBank/DDBJ databases">
        <authorList>
            <person name="Nowell W R."/>
        </authorList>
    </citation>
    <scope>NUCLEOTIDE SEQUENCE</scope>
</reference>
<keyword evidence="1" id="KW-1133">Transmembrane helix</keyword>
<evidence type="ECO:0000313" key="4">
    <source>
        <dbReference type="Proteomes" id="UP000663829"/>
    </source>
</evidence>
<keyword evidence="1" id="KW-0472">Membrane</keyword>